<evidence type="ECO:0000256" key="2">
    <source>
        <dbReference type="SAM" id="Phobius"/>
    </source>
</evidence>
<protein>
    <submittedName>
        <fullName evidence="3">Uncharacterized protein</fullName>
    </submittedName>
</protein>
<sequence>MFDIIVEYMVYAVIIAWSSMITYFVTKRKVSKERTDTVAQEAETSIIEKQNVAFEKLYTQNTRINSALEEFQEEIIKLHKETLALRAENTALKFEVCQLQAQIELLVKVNESEKSFTGH</sequence>
<evidence type="ECO:0000256" key="1">
    <source>
        <dbReference type="SAM" id="Coils"/>
    </source>
</evidence>
<name>A0A6J5LAR0_9CAUD</name>
<dbReference type="EMBL" id="LR796237">
    <property type="protein sequence ID" value="CAB4130127.1"/>
    <property type="molecule type" value="Genomic_DNA"/>
</dbReference>
<keyword evidence="2" id="KW-0472">Membrane</keyword>
<evidence type="ECO:0000313" key="3">
    <source>
        <dbReference type="EMBL" id="CAB4130127.1"/>
    </source>
</evidence>
<feature type="transmembrane region" description="Helical" evidence="2">
    <location>
        <begin position="6"/>
        <end position="25"/>
    </location>
</feature>
<keyword evidence="2" id="KW-0812">Transmembrane</keyword>
<reference evidence="3" key="1">
    <citation type="submission" date="2020-04" db="EMBL/GenBank/DDBJ databases">
        <authorList>
            <person name="Chiriac C."/>
            <person name="Salcher M."/>
            <person name="Ghai R."/>
            <person name="Kavagutti S V."/>
        </authorList>
    </citation>
    <scope>NUCLEOTIDE SEQUENCE</scope>
</reference>
<organism evidence="3">
    <name type="scientific">uncultured Caudovirales phage</name>
    <dbReference type="NCBI Taxonomy" id="2100421"/>
    <lineage>
        <taxon>Viruses</taxon>
        <taxon>Duplodnaviria</taxon>
        <taxon>Heunggongvirae</taxon>
        <taxon>Uroviricota</taxon>
        <taxon>Caudoviricetes</taxon>
        <taxon>Peduoviridae</taxon>
        <taxon>Maltschvirus</taxon>
        <taxon>Maltschvirus maltsch</taxon>
    </lineage>
</organism>
<gene>
    <name evidence="3" type="ORF">UFOVP116_283</name>
</gene>
<accession>A0A6J5LAR0</accession>
<keyword evidence="1" id="KW-0175">Coiled coil</keyword>
<proteinExistence type="predicted"/>
<keyword evidence="2" id="KW-1133">Transmembrane helix</keyword>
<feature type="coiled-coil region" evidence="1">
    <location>
        <begin position="61"/>
        <end position="88"/>
    </location>
</feature>